<evidence type="ECO:0000313" key="7">
    <source>
        <dbReference type="Proteomes" id="UP000152300"/>
    </source>
</evidence>
<evidence type="ECO:0000313" key="6">
    <source>
        <dbReference type="Proteomes" id="UP000136698"/>
    </source>
</evidence>
<accession>A0A0E3T7M4</accession>
<name>A0A0E3T7M4_9POXV</name>
<organism evidence="4 6">
    <name type="scientific">Bovine papular stomatitis virus</name>
    <dbReference type="NCBI Taxonomy" id="129727"/>
    <lineage>
        <taxon>Viruses</taxon>
        <taxon>Varidnaviria</taxon>
        <taxon>Bamfordvirae</taxon>
        <taxon>Nucleocytoviricota</taxon>
        <taxon>Pokkesviricetes</taxon>
        <taxon>Chitovirales</taxon>
        <taxon>Poxviridae</taxon>
        <taxon>Chordopoxvirinae</taxon>
        <taxon>Parapoxvirus</taxon>
        <taxon>Parapoxvirus bovinestomatitis</taxon>
    </lineage>
</organism>
<dbReference type="EMBL" id="KM875471">
    <property type="protein sequence ID" value="AKC03405.1"/>
    <property type="molecule type" value="Genomic_DNA"/>
</dbReference>
<dbReference type="Proteomes" id="UP000163391">
    <property type="component" value="Segment"/>
</dbReference>
<dbReference type="Proteomes" id="UP000152300">
    <property type="component" value="Segment"/>
</dbReference>
<evidence type="ECO:0000256" key="1">
    <source>
        <dbReference type="ARBA" id="ARBA00003527"/>
    </source>
</evidence>
<dbReference type="Proteomes" id="UP000136698">
    <property type="component" value="Segment"/>
</dbReference>
<evidence type="ECO:0000256" key="2">
    <source>
        <dbReference type="ARBA" id="ARBA00022553"/>
    </source>
</evidence>
<comment type="function">
    <text evidence="1">Required for the association between the dense viroplasm and the viral membranes to form the mature virion (MV).</text>
</comment>
<evidence type="ECO:0000313" key="5">
    <source>
        <dbReference type="EMBL" id="AKC03533.1"/>
    </source>
</evidence>
<reference evidence="6 7" key="1">
    <citation type="journal article" date="2015" name="Arch. Virol.">
        <title>Coinfection with multiple strains of bovine papular stomatitis virus.</title>
        <authorList>
            <person name="Huang T."/>
            <person name="Tulman E.R."/>
            <person name="Diel D.G."/>
            <person name="Khatiwada S."/>
            <person name="Sims W."/>
            <person name="Edwards J.F."/>
            <person name="Wen X."/>
            <person name="Kutish G.F."/>
            <person name="Rock D.L."/>
            <person name="Delhon G."/>
        </authorList>
    </citation>
    <scope>NUCLEOTIDE SEQUENCE [LARGE SCALE GENOMIC DNA]</scope>
    <source>
        <strain evidence="5">BV-TX09c1</strain>
        <strain evidence="3">BV-TX09c15</strain>
        <strain evidence="4">BV-TX09c5</strain>
    </source>
</reference>
<dbReference type="InterPro" id="IPR009257">
    <property type="entry name" value="Chordopox_A30L"/>
</dbReference>
<evidence type="ECO:0000313" key="3">
    <source>
        <dbReference type="EMBL" id="AKC03275.1"/>
    </source>
</evidence>
<keyword evidence="2" id="KW-0597">Phosphoprotein</keyword>
<dbReference type="Pfam" id="PF06015">
    <property type="entry name" value="Chordopox_A30L"/>
    <property type="match status" value="1"/>
</dbReference>
<dbReference type="EMBL" id="KM875472">
    <property type="protein sequence ID" value="AKC03533.1"/>
    <property type="molecule type" value="Genomic_DNA"/>
</dbReference>
<dbReference type="EMBL" id="KM875470">
    <property type="protein sequence ID" value="AKC03275.1"/>
    <property type="molecule type" value="Genomic_DNA"/>
</dbReference>
<sequence length="61" mass="6675">MDEDINETALMHMLTRLTQLCSGDAAAAAAAIKMLMDLVNERIMALNKKAKKEVRNASPSQ</sequence>
<evidence type="ECO:0000313" key="4">
    <source>
        <dbReference type="EMBL" id="AKC03405.1"/>
    </source>
</evidence>
<gene>
    <name evidence="3" type="ORF">BVTX09c15_107</name>
    <name evidence="5" type="ORF">BVTX09c1_107</name>
    <name evidence="4" type="ORF">BVTX09c5_107</name>
</gene>
<protein>
    <submittedName>
        <fullName evidence="4">Virion morphogenesis</fullName>
    </submittedName>
</protein>
<proteinExistence type="predicted"/>